<evidence type="ECO:0000256" key="1">
    <source>
        <dbReference type="PROSITE-ProRule" id="PRU00339"/>
    </source>
</evidence>
<dbReference type="InterPro" id="IPR019734">
    <property type="entry name" value="TPR_rpt"/>
</dbReference>
<dbReference type="AlphaFoldDB" id="A0A1L9P2V4"/>
<accession>A0A1L9P2V4</accession>
<dbReference type="SUPFAM" id="SSF48452">
    <property type="entry name" value="TPR-like"/>
    <property type="match status" value="1"/>
</dbReference>
<dbReference type="Proteomes" id="UP000184073">
    <property type="component" value="Unassembled WGS sequence"/>
</dbReference>
<dbReference type="PANTHER" id="PTHR47643:SF2">
    <property type="entry name" value="TPR DOMAIN PROTEIN (AFU_ORTHOLOGUE AFUA_5G12710)"/>
    <property type="match status" value="1"/>
</dbReference>
<dbReference type="PROSITE" id="PS50005">
    <property type="entry name" value="TPR"/>
    <property type="match status" value="1"/>
</dbReference>
<dbReference type="Gene3D" id="2.170.270.10">
    <property type="entry name" value="SET domain"/>
    <property type="match status" value="1"/>
</dbReference>
<organism evidence="3 4">
    <name type="scientific">Aspergillus versicolor CBS 583.65</name>
    <dbReference type="NCBI Taxonomy" id="1036611"/>
    <lineage>
        <taxon>Eukaryota</taxon>
        <taxon>Fungi</taxon>
        <taxon>Dikarya</taxon>
        <taxon>Ascomycota</taxon>
        <taxon>Pezizomycotina</taxon>
        <taxon>Eurotiomycetes</taxon>
        <taxon>Eurotiomycetidae</taxon>
        <taxon>Eurotiales</taxon>
        <taxon>Aspergillaceae</taxon>
        <taxon>Aspergillus</taxon>
        <taxon>Aspergillus subgen. Nidulantes</taxon>
    </lineage>
</organism>
<evidence type="ECO:0000313" key="4">
    <source>
        <dbReference type="Proteomes" id="UP000184073"/>
    </source>
</evidence>
<dbReference type="EMBL" id="KV878125">
    <property type="protein sequence ID" value="OJI95836.1"/>
    <property type="molecule type" value="Genomic_DNA"/>
</dbReference>
<dbReference type="SMART" id="SM00317">
    <property type="entry name" value="SET"/>
    <property type="match status" value="1"/>
</dbReference>
<dbReference type="InterPro" id="IPR011990">
    <property type="entry name" value="TPR-like_helical_dom_sf"/>
</dbReference>
<keyword evidence="1" id="KW-0802">TPR repeat</keyword>
<dbReference type="InterPro" id="IPR001214">
    <property type="entry name" value="SET_dom"/>
</dbReference>
<dbReference type="PROSITE" id="PS50280">
    <property type="entry name" value="SET"/>
    <property type="match status" value="1"/>
</dbReference>
<reference evidence="4" key="1">
    <citation type="journal article" date="2017" name="Genome Biol.">
        <title>Comparative genomics reveals high biological diversity and specific adaptations in the industrially and medically important fungal genus Aspergillus.</title>
        <authorList>
            <person name="de Vries R.P."/>
            <person name="Riley R."/>
            <person name="Wiebenga A."/>
            <person name="Aguilar-Osorio G."/>
            <person name="Amillis S."/>
            <person name="Uchima C.A."/>
            <person name="Anderluh G."/>
            <person name="Asadollahi M."/>
            <person name="Askin M."/>
            <person name="Barry K."/>
            <person name="Battaglia E."/>
            <person name="Bayram O."/>
            <person name="Benocci T."/>
            <person name="Braus-Stromeyer S.A."/>
            <person name="Caldana C."/>
            <person name="Canovas D."/>
            <person name="Cerqueira G.C."/>
            <person name="Chen F."/>
            <person name="Chen W."/>
            <person name="Choi C."/>
            <person name="Clum A."/>
            <person name="Dos Santos R.A."/>
            <person name="Damasio A.R."/>
            <person name="Diallinas G."/>
            <person name="Emri T."/>
            <person name="Fekete E."/>
            <person name="Flipphi M."/>
            <person name="Freyberg S."/>
            <person name="Gallo A."/>
            <person name="Gournas C."/>
            <person name="Habgood R."/>
            <person name="Hainaut M."/>
            <person name="Harispe M.L."/>
            <person name="Henrissat B."/>
            <person name="Hilden K.S."/>
            <person name="Hope R."/>
            <person name="Hossain A."/>
            <person name="Karabika E."/>
            <person name="Karaffa L."/>
            <person name="Karanyi Z."/>
            <person name="Krasevec N."/>
            <person name="Kuo A."/>
            <person name="Kusch H."/>
            <person name="LaButti K."/>
            <person name="Lagendijk E.L."/>
            <person name="Lapidus A."/>
            <person name="Levasseur A."/>
            <person name="Lindquist E."/>
            <person name="Lipzen A."/>
            <person name="Logrieco A.F."/>
            <person name="MacCabe A."/>
            <person name="Maekelae M.R."/>
            <person name="Malavazi I."/>
            <person name="Melin P."/>
            <person name="Meyer V."/>
            <person name="Mielnichuk N."/>
            <person name="Miskei M."/>
            <person name="Molnar A.P."/>
            <person name="Mule G."/>
            <person name="Ngan C.Y."/>
            <person name="Orejas M."/>
            <person name="Orosz E."/>
            <person name="Ouedraogo J.P."/>
            <person name="Overkamp K.M."/>
            <person name="Park H.-S."/>
            <person name="Perrone G."/>
            <person name="Piumi F."/>
            <person name="Punt P.J."/>
            <person name="Ram A.F."/>
            <person name="Ramon A."/>
            <person name="Rauscher S."/>
            <person name="Record E."/>
            <person name="Riano-Pachon D.M."/>
            <person name="Robert V."/>
            <person name="Roehrig J."/>
            <person name="Ruller R."/>
            <person name="Salamov A."/>
            <person name="Salih N.S."/>
            <person name="Samson R.A."/>
            <person name="Sandor E."/>
            <person name="Sanguinetti M."/>
            <person name="Schuetze T."/>
            <person name="Sepcic K."/>
            <person name="Shelest E."/>
            <person name="Sherlock G."/>
            <person name="Sophianopoulou V."/>
            <person name="Squina F.M."/>
            <person name="Sun H."/>
            <person name="Susca A."/>
            <person name="Todd R.B."/>
            <person name="Tsang A."/>
            <person name="Unkles S.E."/>
            <person name="van de Wiele N."/>
            <person name="van Rossen-Uffink D."/>
            <person name="Oliveira J.V."/>
            <person name="Vesth T.C."/>
            <person name="Visser J."/>
            <person name="Yu J.-H."/>
            <person name="Zhou M."/>
            <person name="Andersen M.R."/>
            <person name="Archer D.B."/>
            <person name="Baker S.E."/>
            <person name="Benoit I."/>
            <person name="Brakhage A.A."/>
            <person name="Braus G.H."/>
            <person name="Fischer R."/>
            <person name="Frisvad J.C."/>
            <person name="Goldman G.H."/>
            <person name="Houbraken J."/>
            <person name="Oakley B."/>
            <person name="Pocsi I."/>
            <person name="Scazzocchio C."/>
            <person name="Seiboth B."/>
            <person name="vanKuyk P.A."/>
            <person name="Wortman J."/>
            <person name="Dyer P.S."/>
            <person name="Grigoriev I.V."/>
        </authorList>
    </citation>
    <scope>NUCLEOTIDE SEQUENCE [LARGE SCALE GENOMIC DNA]</scope>
    <source>
        <strain evidence="4">CBS 583.65</strain>
    </source>
</reference>
<sequence>MRNLIEQQMRTLQAAQSRKGQHPDIMQSREMTIMQFMFQQKISTINPIQNPVRTSFLPPAYPPSVAPLDMLQTCMFKDLMLETHHRGSYIVLRAVTPPSLMLGAMLIVEDEEGDVVQLTLYNQDVHLTGDGRLAQGTVMVVKEPYLKVVAAGNHAIRVDHVSDIIFVPEYDPIVPLSWRPKVMNADGSANDWKVAGNDKFSQGKYHQAIDCYSQALKCSPSTAEIVIIRQNRALCFLKTHQFDAALRDLDGLPEPQPSKKTLFRKAQALYHLQRFQESCEAHQALALACPNYDAAKAEFKRARERLKEQKHGRYQFKQMQAEARKRSPPVLDRATYIGPVAVKHTKSRGRGLFTTRPVQAGDLLICEKAFAYVFSDIANPDQHRSILINIETSEMTKGVDVDLTPLAVQKLQQNPSMAPAVTALHHGSYNPVTVSEVDGMPVVDTFLVDRILSNNSFSCPRSSREHYIHALRRSPKVELDKDSPSGGLWPMASYINHACHSNARNAFIGDMMVIRATEDIPANTEITIWYRAADYDSMPSNMRHWGFDCTCVLCQDYRETEKSATSARKSEVADMHKALSRQVPHFAKAESIISATEKTYRRPALEVPRLELWEMCLALASNHAAHNNPRKSVKFALKTLESLSYVVTGAELPYVPGTQLHVEKWGMLQGRAIRCWMILARAYIKIAPRLVSQAVAYARLSYKMWLGEDETFDQTIDLWSDRLDGLIDSAR</sequence>
<proteinExistence type="predicted"/>
<dbReference type="InterPro" id="IPR046341">
    <property type="entry name" value="SET_dom_sf"/>
</dbReference>
<evidence type="ECO:0000313" key="3">
    <source>
        <dbReference type="EMBL" id="OJI95836.1"/>
    </source>
</evidence>
<name>A0A1L9P2V4_ASPVE</name>
<dbReference type="PANTHER" id="PTHR47643">
    <property type="entry name" value="TPR DOMAIN PROTEIN (AFU_ORTHOLOGUE AFUA_5G12710)"/>
    <property type="match status" value="1"/>
</dbReference>
<feature type="repeat" description="TPR" evidence="1">
    <location>
        <begin position="189"/>
        <end position="222"/>
    </location>
</feature>
<gene>
    <name evidence="3" type="ORF">ASPVEDRAFT_120985</name>
</gene>
<dbReference type="Gene3D" id="1.25.40.10">
    <property type="entry name" value="Tetratricopeptide repeat domain"/>
    <property type="match status" value="1"/>
</dbReference>
<dbReference type="Pfam" id="PF00856">
    <property type="entry name" value="SET"/>
    <property type="match status" value="1"/>
</dbReference>
<dbReference type="RefSeq" id="XP_040661599.1">
    <property type="nucleotide sequence ID" value="XM_040805843.1"/>
</dbReference>
<dbReference type="SUPFAM" id="SSF82199">
    <property type="entry name" value="SET domain"/>
    <property type="match status" value="1"/>
</dbReference>
<dbReference type="OrthoDB" id="438641at2759"/>
<dbReference type="VEuPathDB" id="FungiDB:ASPVEDRAFT_120985"/>
<evidence type="ECO:0000259" key="2">
    <source>
        <dbReference type="PROSITE" id="PS50280"/>
    </source>
</evidence>
<protein>
    <recommendedName>
        <fullName evidence="2">SET domain-containing protein</fullName>
    </recommendedName>
</protein>
<dbReference type="InterPro" id="IPR053209">
    <property type="entry name" value="Gramillin-biosynth_MTr"/>
</dbReference>
<feature type="domain" description="SET" evidence="2">
    <location>
        <begin position="338"/>
        <end position="531"/>
    </location>
</feature>
<dbReference type="GeneID" id="63721354"/>
<dbReference type="STRING" id="1036611.A0A1L9P2V4"/>
<keyword evidence="4" id="KW-1185">Reference proteome</keyword>
<dbReference type="SMART" id="SM00028">
    <property type="entry name" value="TPR"/>
    <property type="match status" value="2"/>
</dbReference>